<reference evidence="2 3" key="1">
    <citation type="submission" date="2018-02" db="EMBL/GenBank/DDBJ databases">
        <title>Genomic Reconstructions from Amazon Rainforest and Pasture Soil Reveal Novel Insights into the Physiology of Candidate Phyla in Tropical Sites.</title>
        <authorList>
            <person name="Kroeger M.E."/>
            <person name="Delmont T."/>
            <person name="Eren A.M."/>
            <person name="Guo J."/>
            <person name="Meyer K.M."/>
            <person name="Khan K."/>
            <person name="Rodrigues J.L.M."/>
            <person name="Bohannan B.J.M."/>
            <person name="Tringe S."/>
            <person name="Borges C.D."/>
            <person name="Tiedje J."/>
            <person name="Tsai S.M."/>
            <person name="Nusslein K."/>
        </authorList>
    </citation>
    <scope>NUCLEOTIDE SEQUENCE [LARGE SCALE GENOMIC DNA]</scope>
    <source>
        <strain evidence="2">Amazon FNV 2010 28 9</strain>
    </source>
</reference>
<keyword evidence="1" id="KW-1133">Transmembrane helix</keyword>
<dbReference type="EMBL" id="PSRQ01000022">
    <property type="protein sequence ID" value="PWU23833.1"/>
    <property type="molecule type" value="Genomic_DNA"/>
</dbReference>
<organism evidence="2 3">
    <name type="scientific">Candidatus Cerribacteria bacterium 'Amazon FNV 2010 28 9'</name>
    <dbReference type="NCBI Taxonomy" id="2081795"/>
    <lineage>
        <taxon>Bacteria</taxon>
        <taxon>Candidatus Cerribacteria</taxon>
    </lineage>
</organism>
<protein>
    <submittedName>
        <fullName evidence="2">Uncharacterized protein</fullName>
    </submittedName>
</protein>
<accession>A0A317JPM6</accession>
<name>A0A317JPM6_9BACT</name>
<evidence type="ECO:0000313" key="2">
    <source>
        <dbReference type="EMBL" id="PWU23833.1"/>
    </source>
</evidence>
<comment type="caution">
    <text evidence="2">The sequence shown here is derived from an EMBL/GenBank/DDBJ whole genome shotgun (WGS) entry which is preliminary data.</text>
</comment>
<dbReference type="Proteomes" id="UP000246104">
    <property type="component" value="Unassembled WGS sequence"/>
</dbReference>
<keyword evidence="1" id="KW-0812">Transmembrane</keyword>
<sequence length="80" mass="9228">MFSLYPTLMAYKLEKPQTQGNLQRTLVQKSTTYRLPKSAPPTPRVEEQTTSPTLKQDIIKTIMVALLLLGLIAFLWWKLH</sequence>
<evidence type="ECO:0000313" key="3">
    <source>
        <dbReference type="Proteomes" id="UP000246104"/>
    </source>
</evidence>
<keyword evidence="1" id="KW-0472">Membrane</keyword>
<gene>
    <name evidence="2" type="ORF">C5B42_01570</name>
</gene>
<feature type="transmembrane region" description="Helical" evidence="1">
    <location>
        <begin position="58"/>
        <end position="77"/>
    </location>
</feature>
<dbReference type="AlphaFoldDB" id="A0A317JPM6"/>
<proteinExistence type="predicted"/>
<evidence type="ECO:0000256" key="1">
    <source>
        <dbReference type="SAM" id="Phobius"/>
    </source>
</evidence>